<proteinExistence type="predicted"/>
<sequence>KPGGLGAPPPRPPRGWGGRSGAWLPWLPGSGAGGARDASHGWSLLPLCASLPPFFF</sequence>
<organism evidence="2 3">
    <name type="scientific">Muntiacus reevesi</name>
    <name type="common">Reeves' muntjac</name>
    <name type="synonym">Cervus reevesi</name>
    <dbReference type="NCBI Taxonomy" id="9886"/>
    <lineage>
        <taxon>Eukaryota</taxon>
        <taxon>Metazoa</taxon>
        <taxon>Chordata</taxon>
        <taxon>Craniata</taxon>
        <taxon>Vertebrata</taxon>
        <taxon>Euteleostomi</taxon>
        <taxon>Mammalia</taxon>
        <taxon>Eutheria</taxon>
        <taxon>Laurasiatheria</taxon>
        <taxon>Artiodactyla</taxon>
        <taxon>Ruminantia</taxon>
        <taxon>Pecora</taxon>
        <taxon>Cervidae</taxon>
        <taxon>Muntiacinae</taxon>
        <taxon>Muntiacus</taxon>
    </lineage>
</organism>
<protein>
    <submittedName>
        <fullName evidence="2">Uncharacterized protein</fullName>
    </submittedName>
</protein>
<reference evidence="2 3" key="1">
    <citation type="submission" date="2019-06" db="EMBL/GenBank/DDBJ databases">
        <title>Discovery of a novel chromosome fission-fusion reversal in muntjac.</title>
        <authorList>
            <person name="Mudd A.B."/>
            <person name="Bredeson J.V."/>
            <person name="Baum R."/>
            <person name="Hockemeyer D."/>
            <person name="Rokhsar D.S."/>
        </authorList>
    </citation>
    <scope>NUCLEOTIDE SEQUENCE [LARGE SCALE GENOMIC DNA]</scope>
    <source>
        <strain evidence="2">UCam_UCB_Mr</strain>
        <tissue evidence="2">Fibroblast cell line</tissue>
    </source>
</reference>
<accession>A0A5N3XXC9</accession>
<gene>
    <name evidence="2" type="ORF">FD755_009426</name>
</gene>
<dbReference type="AlphaFoldDB" id="A0A5N3XXC9"/>
<evidence type="ECO:0000313" key="3">
    <source>
        <dbReference type="Proteomes" id="UP000326062"/>
    </source>
</evidence>
<feature type="non-terminal residue" evidence="2">
    <location>
        <position position="1"/>
    </location>
</feature>
<keyword evidence="3" id="KW-1185">Reference proteome</keyword>
<dbReference type="EMBL" id="VCEB01000004">
    <property type="protein sequence ID" value="KAB0377848.1"/>
    <property type="molecule type" value="Genomic_DNA"/>
</dbReference>
<name>A0A5N3XXC9_MUNRE</name>
<feature type="region of interest" description="Disordered" evidence="1">
    <location>
        <begin position="1"/>
        <end position="20"/>
    </location>
</feature>
<evidence type="ECO:0000313" key="2">
    <source>
        <dbReference type="EMBL" id="KAB0377848.1"/>
    </source>
</evidence>
<dbReference type="Proteomes" id="UP000326062">
    <property type="component" value="Chromosome 4"/>
</dbReference>
<comment type="caution">
    <text evidence="2">The sequence shown here is derived from an EMBL/GenBank/DDBJ whole genome shotgun (WGS) entry which is preliminary data.</text>
</comment>
<evidence type="ECO:0000256" key="1">
    <source>
        <dbReference type="SAM" id="MobiDB-lite"/>
    </source>
</evidence>